<dbReference type="EMBL" id="CP032568">
    <property type="protein sequence ID" value="AYF78176.1"/>
    <property type="molecule type" value="Genomic_DNA"/>
</dbReference>
<dbReference type="PROSITE" id="PS51898">
    <property type="entry name" value="TYR_RECOMBINASE"/>
    <property type="match status" value="1"/>
</dbReference>
<dbReference type="CDD" id="cd00799">
    <property type="entry name" value="INT_Cre_C"/>
    <property type="match status" value="1"/>
</dbReference>
<protein>
    <submittedName>
        <fullName evidence="4">Integrase</fullName>
    </submittedName>
</protein>
<organism evidence="4 5">
    <name type="scientific">Nocardia yunnanensis</name>
    <dbReference type="NCBI Taxonomy" id="2382165"/>
    <lineage>
        <taxon>Bacteria</taxon>
        <taxon>Bacillati</taxon>
        <taxon>Actinomycetota</taxon>
        <taxon>Actinomycetes</taxon>
        <taxon>Mycobacteriales</taxon>
        <taxon>Nocardiaceae</taxon>
        <taxon>Nocardia</taxon>
    </lineage>
</organism>
<evidence type="ECO:0000313" key="4">
    <source>
        <dbReference type="EMBL" id="AYF78176.1"/>
    </source>
</evidence>
<dbReference type="GO" id="GO:0003677">
    <property type="term" value="F:DNA binding"/>
    <property type="evidence" value="ECO:0007669"/>
    <property type="project" value="UniProtKB-KW"/>
</dbReference>
<dbReference type="SUPFAM" id="SSF56349">
    <property type="entry name" value="DNA breaking-rejoining enzymes"/>
    <property type="match status" value="1"/>
</dbReference>
<sequence>MTDIVPAAPRALADPTLLDRLALLDTAAAEYARPIRNTEEAYRADWRAWLRFLEELNSSLAEEDPHGTPIPPTVTNVGVFVAFMAWHERNELAPDTAERRLYGVIMTLRQHHGIEVPKQTISAARQTLTNYRLELAKANTPRGRGQAPAATVPDLRRICAAFVPNLAGHRDRAIVLLGFAIAARRSNLAALDVTDVVEHAEGLAVTIRYGKTGAREAAVDRGTNPGTCPVRAVRTWIEAAELTDGPLFRPIDRHGNMSDARMSPRACGEVVTRAAEAAGVPYRTGHSLRAGLATEARKAGHDVKTIADQGGWNPTSAELYKYLRIVDRWADNATKGIGL</sequence>
<proteinExistence type="predicted"/>
<keyword evidence="2" id="KW-0233">DNA recombination</keyword>
<dbReference type="InterPro" id="IPR002104">
    <property type="entry name" value="Integrase_catalytic"/>
</dbReference>
<evidence type="ECO:0000256" key="1">
    <source>
        <dbReference type="ARBA" id="ARBA00023125"/>
    </source>
</evidence>
<reference evidence="4 5" key="1">
    <citation type="submission" date="2018-09" db="EMBL/GenBank/DDBJ databases">
        <title>Nocardia yunnanensis sp. nov., an actinomycete isolated from a soil sample.</title>
        <authorList>
            <person name="Zhang J."/>
        </authorList>
    </citation>
    <scope>NUCLEOTIDE SEQUENCE [LARGE SCALE GENOMIC DNA]</scope>
    <source>
        <strain evidence="4 5">CFHS0054</strain>
    </source>
</reference>
<evidence type="ECO:0000256" key="2">
    <source>
        <dbReference type="ARBA" id="ARBA00023172"/>
    </source>
</evidence>
<dbReference type="InterPro" id="IPR052925">
    <property type="entry name" value="Phage_Integrase-like_Recomb"/>
</dbReference>
<dbReference type="GO" id="GO:0006310">
    <property type="term" value="P:DNA recombination"/>
    <property type="evidence" value="ECO:0007669"/>
    <property type="project" value="UniProtKB-KW"/>
</dbReference>
<dbReference type="KEGG" id="nyu:D7D52_34975"/>
<keyword evidence="5" id="KW-1185">Reference proteome</keyword>
<dbReference type="Pfam" id="PF00589">
    <property type="entry name" value="Phage_integrase"/>
    <property type="match status" value="1"/>
</dbReference>
<evidence type="ECO:0000313" key="5">
    <source>
        <dbReference type="Proteomes" id="UP000267164"/>
    </source>
</evidence>
<evidence type="ECO:0000259" key="3">
    <source>
        <dbReference type="PROSITE" id="PS51898"/>
    </source>
</evidence>
<dbReference type="AlphaFoldDB" id="A0A386ZL42"/>
<dbReference type="RefSeq" id="WP_120743259.1">
    <property type="nucleotide sequence ID" value="NZ_CP032568.1"/>
</dbReference>
<dbReference type="Proteomes" id="UP000267164">
    <property type="component" value="Chromosome"/>
</dbReference>
<dbReference type="Gene3D" id="1.10.150.130">
    <property type="match status" value="1"/>
</dbReference>
<accession>A0A386ZL42</accession>
<dbReference type="InterPro" id="IPR013762">
    <property type="entry name" value="Integrase-like_cat_sf"/>
</dbReference>
<name>A0A386ZL42_9NOCA</name>
<dbReference type="PANTHER" id="PTHR34605">
    <property type="entry name" value="PHAGE_INTEGRASE DOMAIN-CONTAINING PROTEIN"/>
    <property type="match status" value="1"/>
</dbReference>
<gene>
    <name evidence="4" type="ORF">D7D52_34975</name>
</gene>
<dbReference type="InterPro" id="IPR011010">
    <property type="entry name" value="DNA_brk_join_enz"/>
</dbReference>
<dbReference type="PANTHER" id="PTHR34605:SF4">
    <property type="entry name" value="DNA ADENINE METHYLTRANSFERASE"/>
    <property type="match status" value="1"/>
</dbReference>
<dbReference type="Gene3D" id="1.10.443.10">
    <property type="entry name" value="Intergrase catalytic core"/>
    <property type="match status" value="1"/>
</dbReference>
<keyword evidence="1" id="KW-0238">DNA-binding</keyword>
<dbReference type="InterPro" id="IPR010998">
    <property type="entry name" value="Integrase_recombinase_N"/>
</dbReference>
<feature type="domain" description="Tyr recombinase" evidence="3">
    <location>
        <begin position="145"/>
        <end position="335"/>
    </location>
</feature>
<dbReference type="OrthoDB" id="9815875at2"/>
<dbReference type="GO" id="GO:0015074">
    <property type="term" value="P:DNA integration"/>
    <property type="evidence" value="ECO:0007669"/>
    <property type="project" value="InterPro"/>
</dbReference>